<dbReference type="Proteomes" id="UP000247555">
    <property type="component" value="Unassembled WGS sequence"/>
</dbReference>
<dbReference type="InterPro" id="IPR036873">
    <property type="entry name" value="Rhodanese-like_dom_sf"/>
</dbReference>
<dbReference type="EMBL" id="QJKI01000002">
    <property type="protein sequence ID" value="PXX81350.1"/>
    <property type="molecule type" value="Genomic_DNA"/>
</dbReference>
<dbReference type="InterPro" id="IPR001763">
    <property type="entry name" value="Rhodanese-like_dom"/>
</dbReference>
<dbReference type="OrthoDB" id="9815890at2"/>
<dbReference type="AlphaFoldDB" id="A0A318KUA5"/>
<keyword evidence="3" id="KW-1185">Reference proteome</keyword>
<dbReference type="CDD" id="cd01522">
    <property type="entry name" value="RHOD_1"/>
    <property type="match status" value="1"/>
</dbReference>
<evidence type="ECO:0000259" key="1">
    <source>
        <dbReference type="PROSITE" id="PS50206"/>
    </source>
</evidence>
<dbReference type="PANTHER" id="PTHR44086">
    <property type="entry name" value="THIOSULFATE SULFURTRANSFERASE RDL2, MITOCHONDRIAL-RELATED"/>
    <property type="match status" value="1"/>
</dbReference>
<evidence type="ECO:0000313" key="3">
    <source>
        <dbReference type="Proteomes" id="UP000247555"/>
    </source>
</evidence>
<dbReference type="SMART" id="SM00450">
    <property type="entry name" value="RHOD"/>
    <property type="match status" value="1"/>
</dbReference>
<keyword evidence="2" id="KW-0808">Transferase</keyword>
<organism evidence="2 3">
    <name type="scientific">Rivihabitans pingtungensis</name>
    <dbReference type="NCBI Taxonomy" id="1054498"/>
    <lineage>
        <taxon>Bacteria</taxon>
        <taxon>Pseudomonadati</taxon>
        <taxon>Pseudomonadota</taxon>
        <taxon>Betaproteobacteria</taxon>
        <taxon>Neisseriales</taxon>
        <taxon>Aquaspirillaceae</taxon>
        <taxon>Rivihabitans</taxon>
    </lineage>
</organism>
<dbReference type="GO" id="GO:0004792">
    <property type="term" value="F:thiosulfate-cyanide sulfurtransferase activity"/>
    <property type="evidence" value="ECO:0007669"/>
    <property type="project" value="TreeGrafter"/>
</dbReference>
<sequence>MVDVTAQLAQAAQRAQAAGLPYAGAVTPEEAHTLLNALHNAVLVDVRTQAEWNFVGGVPGAVCIEWKSFPGMQPNPDFLAQLHARVPSDAHVLFLCRSGARSHDAAIAATAAGYTQCYNVLEGFEGDRDAHGHRGALNGWQAAGLPWQQG</sequence>
<dbReference type="PANTHER" id="PTHR44086:SF10">
    <property type="entry name" value="THIOSULFATE SULFURTRANSFERASE_RHODANESE-LIKE DOMAIN-CONTAINING PROTEIN 3"/>
    <property type="match status" value="1"/>
</dbReference>
<dbReference type="Pfam" id="PF00581">
    <property type="entry name" value="Rhodanese"/>
    <property type="match status" value="1"/>
</dbReference>
<dbReference type="PROSITE" id="PS50206">
    <property type="entry name" value="RHODANESE_3"/>
    <property type="match status" value="1"/>
</dbReference>
<name>A0A318KUA5_9NEIS</name>
<feature type="domain" description="Rhodanese" evidence="1">
    <location>
        <begin position="37"/>
        <end position="136"/>
    </location>
</feature>
<reference evidence="2 3" key="1">
    <citation type="submission" date="2018-05" db="EMBL/GenBank/DDBJ databases">
        <title>Genomic Encyclopedia of Type Strains, Phase IV (KMG-IV): sequencing the most valuable type-strain genomes for metagenomic binning, comparative biology and taxonomic classification.</title>
        <authorList>
            <person name="Goeker M."/>
        </authorList>
    </citation>
    <scope>NUCLEOTIDE SEQUENCE [LARGE SCALE GENOMIC DNA]</scope>
    <source>
        <strain evidence="2 3">DSM 29661</strain>
    </source>
</reference>
<dbReference type="SUPFAM" id="SSF52821">
    <property type="entry name" value="Rhodanese/Cell cycle control phosphatase"/>
    <property type="match status" value="1"/>
</dbReference>
<comment type="caution">
    <text evidence="2">The sequence shown here is derived from an EMBL/GenBank/DDBJ whole genome shotgun (WGS) entry which is preliminary data.</text>
</comment>
<gene>
    <name evidence="2" type="ORF">DFR34_102190</name>
</gene>
<evidence type="ECO:0000313" key="2">
    <source>
        <dbReference type="EMBL" id="PXX81350.1"/>
    </source>
</evidence>
<dbReference type="RefSeq" id="WP_110389651.1">
    <property type="nucleotide sequence ID" value="NZ_DAIPEO010000011.1"/>
</dbReference>
<protein>
    <submittedName>
        <fullName evidence="2">Thiosulfate sulfurtransferase</fullName>
    </submittedName>
</protein>
<dbReference type="Gene3D" id="3.40.250.10">
    <property type="entry name" value="Rhodanese-like domain"/>
    <property type="match status" value="1"/>
</dbReference>
<accession>A0A318KUA5</accession>
<proteinExistence type="predicted"/>